<dbReference type="GO" id="GO:0016020">
    <property type="term" value="C:membrane"/>
    <property type="evidence" value="ECO:0007669"/>
    <property type="project" value="UniProtKB-SubCell"/>
</dbReference>
<feature type="transmembrane region" description="Helical" evidence="5">
    <location>
        <begin position="232"/>
        <end position="250"/>
    </location>
</feature>
<feature type="transmembrane region" description="Helical" evidence="5">
    <location>
        <begin position="6"/>
        <end position="25"/>
    </location>
</feature>
<gene>
    <name evidence="6" type="ordered locus">Acid345_3894</name>
</gene>
<reference evidence="6 7" key="1">
    <citation type="journal article" date="2009" name="Appl. Environ. Microbiol.">
        <title>Three genomes from the phylum Acidobacteria provide insight into the lifestyles of these microorganisms in soils.</title>
        <authorList>
            <person name="Ward N.L."/>
            <person name="Challacombe J.F."/>
            <person name="Janssen P.H."/>
            <person name="Henrissat B."/>
            <person name="Coutinho P.M."/>
            <person name="Wu M."/>
            <person name="Xie G."/>
            <person name="Haft D.H."/>
            <person name="Sait M."/>
            <person name="Badger J."/>
            <person name="Barabote R.D."/>
            <person name="Bradley B."/>
            <person name="Brettin T.S."/>
            <person name="Brinkac L.M."/>
            <person name="Bruce D."/>
            <person name="Creasy T."/>
            <person name="Daugherty S.C."/>
            <person name="Davidsen T.M."/>
            <person name="DeBoy R.T."/>
            <person name="Detter J.C."/>
            <person name="Dodson R.J."/>
            <person name="Durkin A.S."/>
            <person name="Ganapathy A."/>
            <person name="Gwinn-Giglio M."/>
            <person name="Han C.S."/>
            <person name="Khouri H."/>
            <person name="Kiss H."/>
            <person name="Kothari S.P."/>
            <person name="Madupu R."/>
            <person name="Nelson K.E."/>
            <person name="Nelson W.C."/>
            <person name="Paulsen I."/>
            <person name="Penn K."/>
            <person name="Ren Q."/>
            <person name="Rosovitz M.J."/>
            <person name="Selengut J.D."/>
            <person name="Shrivastava S."/>
            <person name="Sullivan S.A."/>
            <person name="Tapia R."/>
            <person name="Thompson L.S."/>
            <person name="Watkins K.L."/>
            <person name="Yang Q."/>
            <person name="Yu C."/>
            <person name="Zafar N."/>
            <person name="Zhou L."/>
            <person name="Kuske C.R."/>
        </authorList>
    </citation>
    <scope>NUCLEOTIDE SEQUENCE [LARGE SCALE GENOMIC DNA]</scope>
    <source>
        <strain evidence="6 7">Ellin345</strain>
    </source>
</reference>
<dbReference type="eggNOG" id="COG4270">
    <property type="taxonomic scope" value="Bacteria"/>
</dbReference>
<keyword evidence="3 5" id="KW-1133">Transmembrane helix</keyword>
<protein>
    <submittedName>
        <fullName evidence="6">DoxX</fullName>
    </submittedName>
</protein>
<evidence type="ECO:0000256" key="5">
    <source>
        <dbReference type="SAM" id="Phobius"/>
    </source>
</evidence>
<dbReference type="InterPro" id="IPR032808">
    <property type="entry name" value="DoxX"/>
</dbReference>
<evidence type="ECO:0000256" key="2">
    <source>
        <dbReference type="ARBA" id="ARBA00022692"/>
    </source>
</evidence>
<feature type="transmembrane region" description="Helical" evidence="5">
    <location>
        <begin position="140"/>
        <end position="157"/>
    </location>
</feature>
<proteinExistence type="predicted"/>
<dbReference type="RefSeq" id="WP_011524693.1">
    <property type="nucleotide sequence ID" value="NC_008009.1"/>
</dbReference>
<evidence type="ECO:0000256" key="1">
    <source>
        <dbReference type="ARBA" id="ARBA00004141"/>
    </source>
</evidence>
<keyword evidence="2 5" id="KW-0812">Transmembrane</keyword>
<feature type="transmembrane region" description="Helical" evidence="5">
    <location>
        <begin position="262"/>
        <end position="285"/>
    </location>
</feature>
<dbReference type="Proteomes" id="UP000002432">
    <property type="component" value="Chromosome"/>
</dbReference>
<accession>Q1IJQ6</accession>
<dbReference type="Pfam" id="PF07681">
    <property type="entry name" value="DoxX"/>
    <property type="match status" value="1"/>
</dbReference>
<name>Q1IJQ6_KORVE</name>
<feature type="transmembrane region" description="Helical" evidence="5">
    <location>
        <begin position="101"/>
        <end position="120"/>
    </location>
</feature>
<keyword evidence="7" id="KW-1185">Reference proteome</keyword>
<organism evidence="6 7">
    <name type="scientific">Koribacter versatilis (strain Ellin345)</name>
    <dbReference type="NCBI Taxonomy" id="204669"/>
    <lineage>
        <taxon>Bacteria</taxon>
        <taxon>Pseudomonadati</taxon>
        <taxon>Acidobacteriota</taxon>
        <taxon>Terriglobia</taxon>
        <taxon>Terriglobales</taxon>
        <taxon>Candidatus Korobacteraceae</taxon>
        <taxon>Candidatus Korobacter</taxon>
    </lineage>
</organism>
<dbReference type="EMBL" id="CP000360">
    <property type="protein sequence ID" value="ABF42894.1"/>
    <property type="molecule type" value="Genomic_DNA"/>
</dbReference>
<feature type="transmembrane region" description="Helical" evidence="5">
    <location>
        <begin position="164"/>
        <end position="185"/>
    </location>
</feature>
<dbReference type="STRING" id="204669.Acid345_3894"/>
<dbReference type="EnsemblBacteria" id="ABF42894">
    <property type="protein sequence ID" value="ABF42894"/>
    <property type="gene ID" value="Acid345_3894"/>
</dbReference>
<dbReference type="OrthoDB" id="116039at2"/>
<comment type="subcellular location">
    <subcellularLocation>
        <location evidence="1">Membrane</location>
        <topology evidence="1">Multi-pass membrane protein</topology>
    </subcellularLocation>
</comment>
<keyword evidence="4 5" id="KW-0472">Membrane</keyword>
<evidence type="ECO:0000313" key="6">
    <source>
        <dbReference type="EMBL" id="ABF42894.1"/>
    </source>
</evidence>
<feature type="transmembrane region" description="Helical" evidence="5">
    <location>
        <begin position="37"/>
        <end position="64"/>
    </location>
</feature>
<evidence type="ECO:0000256" key="4">
    <source>
        <dbReference type="ARBA" id="ARBA00023136"/>
    </source>
</evidence>
<dbReference type="HOGENOM" id="CLU_905466_0_0_0"/>
<sequence>MDNFSFTLPTIAGTVIFLIGIALWQRGSSQLGLQDRFLALGTVFFASSFAAFGVEHLVIARVIATIVPPFMPGKLFIAYFVGVALIAASLSFTFKQKVPLAAGLTALMFLLFVCLMHIPAAVHQRTNRLFWLLTLRDSSFGIGAFTLFVCTSSAEAIRTRRNGLLLFARFWIASAIVIYGIQQLLHPQCSPGVPDGRITPTWVPAPHFLGYAAGALLLLCGLLIFTGRYARLGAMCAGAYMAFFTLFLYVPDTFMLPTDRRLLGANYIFDTLLYAGAMLLVARAMPEPETFARRNEIPASTTAISNV</sequence>
<evidence type="ECO:0000313" key="7">
    <source>
        <dbReference type="Proteomes" id="UP000002432"/>
    </source>
</evidence>
<evidence type="ECO:0000256" key="3">
    <source>
        <dbReference type="ARBA" id="ARBA00022989"/>
    </source>
</evidence>
<feature type="transmembrane region" description="Helical" evidence="5">
    <location>
        <begin position="205"/>
        <end position="225"/>
    </location>
</feature>
<dbReference type="KEGG" id="aba:Acid345_3894"/>
<feature type="transmembrane region" description="Helical" evidence="5">
    <location>
        <begin position="76"/>
        <end position="94"/>
    </location>
</feature>
<dbReference type="AlphaFoldDB" id="Q1IJQ6"/>